<proteinExistence type="predicted"/>
<feature type="compositionally biased region" description="Basic and acidic residues" evidence="1">
    <location>
        <begin position="16"/>
        <end position="50"/>
    </location>
</feature>
<protein>
    <submittedName>
        <fullName evidence="2">Uncharacterized protein</fullName>
    </submittedName>
</protein>
<comment type="caution">
    <text evidence="2">The sequence shown here is derived from an EMBL/GenBank/DDBJ whole genome shotgun (WGS) entry which is preliminary data.</text>
</comment>
<keyword evidence="3" id="KW-1185">Reference proteome</keyword>
<feature type="compositionally biased region" description="Basic and acidic residues" evidence="1">
    <location>
        <begin position="117"/>
        <end position="131"/>
    </location>
</feature>
<evidence type="ECO:0000313" key="2">
    <source>
        <dbReference type="EMBL" id="GIQ88876.1"/>
    </source>
</evidence>
<dbReference type="EMBL" id="BDIP01004476">
    <property type="protein sequence ID" value="GIQ88876.1"/>
    <property type="molecule type" value="Genomic_DNA"/>
</dbReference>
<sequence length="217" mass="25192">MVGDLTRGHPAKRTRLQRERERETGGEREEERGSAPVQERERERARVVVKKEKKSPVRSSSRNSEGRSRVVHRTTAGYRWNGHRWINYRSGDSKSEDEMDAMMIAQGISPSVLRYTPVKDTKADRHEETHRQRPKRGKYVRERERERETHRESRSPRLAHKKLLSRSSYGESPVPRFPQKRPASRPSVPKTLVPIGLSHLHHGLTDPVSLLVCEKCL</sequence>
<feature type="region of interest" description="Disordered" evidence="1">
    <location>
        <begin position="116"/>
        <end position="190"/>
    </location>
</feature>
<dbReference type="AlphaFoldDB" id="A0A9K3D4U5"/>
<evidence type="ECO:0000313" key="3">
    <source>
        <dbReference type="Proteomes" id="UP000265618"/>
    </source>
</evidence>
<evidence type="ECO:0000256" key="1">
    <source>
        <dbReference type="SAM" id="MobiDB-lite"/>
    </source>
</evidence>
<dbReference type="Proteomes" id="UP000265618">
    <property type="component" value="Unassembled WGS sequence"/>
</dbReference>
<accession>A0A9K3D4U5</accession>
<feature type="non-terminal residue" evidence="2">
    <location>
        <position position="1"/>
    </location>
</feature>
<feature type="region of interest" description="Disordered" evidence="1">
    <location>
        <begin position="1"/>
        <end position="70"/>
    </location>
</feature>
<organism evidence="2 3">
    <name type="scientific">Kipferlia bialata</name>
    <dbReference type="NCBI Taxonomy" id="797122"/>
    <lineage>
        <taxon>Eukaryota</taxon>
        <taxon>Metamonada</taxon>
        <taxon>Carpediemonas-like organisms</taxon>
        <taxon>Kipferlia</taxon>
    </lineage>
</organism>
<reference evidence="2 3" key="1">
    <citation type="journal article" date="2018" name="PLoS ONE">
        <title>The draft genome of Kipferlia bialata reveals reductive genome evolution in fornicate parasites.</title>
        <authorList>
            <person name="Tanifuji G."/>
            <person name="Takabayashi S."/>
            <person name="Kume K."/>
            <person name="Takagi M."/>
            <person name="Nakayama T."/>
            <person name="Kamikawa R."/>
            <person name="Inagaki Y."/>
            <person name="Hashimoto T."/>
        </authorList>
    </citation>
    <scope>NUCLEOTIDE SEQUENCE [LARGE SCALE GENOMIC DNA]</scope>
    <source>
        <strain evidence="2">NY0173</strain>
    </source>
</reference>
<feature type="compositionally biased region" description="Basic and acidic residues" evidence="1">
    <location>
        <begin position="139"/>
        <end position="155"/>
    </location>
</feature>
<name>A0A9K3D4U5_9EUKA</name>
<gene>
    <name evidence="2" type="ORF">KIPB_011224</name>
</gene>